<proteinExistence type="predicted"/>
<dbReference type="GO" id="GO:0005886">
    <property type="term" value="C:plasma membrane"/>
    <property type="evidence" value="ECO:0007669"/>
    <property type="project" value="TreeGrafter"/>
</dbReference>
<dbReference type="GO" id="GO:0005525">
    <property type="term" value="F:GTP binding"/>
    <property type="evidence" value="ECO:0007669"/>
    <property type="project" value="InterPro"/>
</dbReference>
<dbReference type="STRING" id="675120.N1PYS1"/>
<dbReference type="GO" id="GO:0005085">
    <property type="term" value="F:guanyl-nucleotide exchange factor activity"/>
    <property type="evidence" value="ECO:0007669"/>
    <property type="project" value="UniProtKB-KW"/>
</dbReference>
<evidence type="ECO:0000256" key="1">
    <source>
        <dbReference type="ARBA" id="ARBA00022658"/>
    </source>
</evidence>
<dbReference type="SUPFAM" id="SSF48366">
    <property type="entry name" value="Ras GEF"/>
    <property type="match status" value="1"/>
</dbReference>
<gene>
    <name evidence="6" type="ORF">DOTSEDRAFT_67582</name>
</gene>
<dbReference type="Pfam" id="PF00071">
    <property type="entry name" value="Ras"/>
    <property type="match status" value="1"/>
</dbReference>
<dbReference type="PROSITE" id="PS50212">
    <property type="entry name" value="RASGEF_NTER"/>
    <property type="match status" value="1"/>
</dbReference>
<evidence type="ECO:0000259" key="5">
    <source>
        <dbReference type="PROSITE" id="PS50212"/>
    </source>
</evidence>
<feature type="compositionally biased region" description="Polar residues" evidence="3">
    <location>
        <begin position="50"/>
        <end position="60"/>
    </location>
</feature>
<reference evidence="6 7" key="2">
    <citation type="journal article" date="2012" name="PLoS Pathog.">
        <title>Diverse lifestyles and strategies of plant pathogenesis encoded in the genomes of eighteen Dothideomycetes fungi.</title>
        <authorList>
            <person name="Ohm R.A."/>
            <person name="Feau N."/>
            <person name="Henrissat B."/>
            <person name="Schoch C.L."/>
            <person name="Horwitz B.A."/>
            <person name="Barry K.W."/>
            <person name="Condon B.J."/>
            <person name="Copeland A.C."/>
            <person name="Dhillon B."/>
            <person name="Glaser F."/>
            <person name="Hesse C.N."/>
            <person name="Kosti I."/>
            <person name="LaButti K."/>
            <person name="Lindquist E.A."/>
            <person name="Lucas S."/>
            <person name="Salamov A.A."/>
            <person name="Bradshaw R.E."/>
            <person name="Ciuffetti L."/>
            <person name="Hamelin R.C."/>
            <person name="Kema G.H.J."/>
            <person name="Lawrence C."/>
            <person name="Scott J.A."/>
            <person name="Spatafora J.W."/>
            <person name="Turgeon B.G."/>
            <person name="de Wit P.J.G.M."/>
            <person name="Zhong S."/>
            <person name="Goodwin S.B."/>
            <person name="Grigoriev I.V."/>
        </authorList>
    </citation>
    <scope>NUCLEOTIDE SEQUENCE [LARGE SCALE GENOMIC DNA]</scope>
    <source>
        <strain evidence="7">NZE10 / CBS 128990</strain>
    </source>
</reference>
<feature type="compositionally biased region" description="Low complexity" evidence="3">
    <location>
        <begin position="417"/>
        <end position="434"/>
    </location>
</feature>
<dbReference type="CDD" id="cd00882">
    <property type="entry name" value="Ras_like_GTPase"/>
    <property type="match status" value="1"/>
</dbReference>
<feature type="compositionally biased region" description="Basic and acidic residues" evidence="3">
    <location>
        <begin position="396"/>
        <end position="409"/>
    </location>
</feature>
<dbReference type="InterPro" id="IPR001806">
    <property type="entry name" value="Small_GTPase"/>
</dbReference>
<dbReference type="InterPro" id="IPR027417">
    <property type="entry name" value="P-loop_NTPase"/>
</dbReference>
<feature type="region of interest" description="Disordered" evidence="3">
    <location>
        <begin position="339"/>
        <end position="443"/>
    </location>
</feature>
<dbReference type="SUPFAM" id="SSF52540">
    <property type="entry name" value="P-loop containing nucleoside triphosphate hydrolases"/>
    <property type="match status" value="1"/>
</dbReference>
<dbReference type="GO" id="GO:0007265">
    <property type="term" value="P:Ras protein signal transduction"/>
    <property type="evidence" value="ECO:0007669"/>
    <property type="project" value="TreeGrafter"/>
</dbReference>
<accession>N1PYS1</accession>
<evidence type="ECO:0000256" key="2">
    <source>
        <dbReference type="PROSITE-ProRule" id="PRU00168"/>
    </source>
</evidence>
<dbReference type="PROSITE" id="PS50009">
    <property type="entry name" value="RASGEF_CAT"/>
    <property type="match status" value="1"/>
</dbReference>
<evidence type="ECO:0000256" key="3">
    <source>
        <dbReference type="SAM" id="MobiDB-lite"/>
    </source>
</evidence>
<evidence type="ECO:0008006" key="8">
    <source>
        <dbReference type="Google" id="ProtNLM"/>
    </source>
</evidence>
<sequence>MPASSPTIGRESTRRSSKTGGYDTQRFERREMAKSSQDYTGHHGRRGSRQDSNTVGSSGTAAERALGSGGVVAERPRVKTRTTSAPAPPQFNDRGMNKGIVSARHGESDALLSLALQQQSQATAGAQSAVVEEGEDEDELSGVVGKIRTYHPFQDPELAQPYPEVNIAIIGAEGVGKSTFIQKALELPDLPPSQSAERKIPIDGSVYLVRLLELPIDNIEINDDETINWPDTIEDKMMPRVDGALALYDVKDKASIEDLPEMLDAITKASLPTVLISCKCDTPADEREVDPAQVEQNAKRAINNISTLQISEYHPETHRRGIFMLLNTIVSAQSEQYFRSSSANRRRATSNAVRPISPRSSAILGHARSSSEYTGSLHKDPRRSRHDSTLTTGHGSGDRLRVPHIEDHPMQSSFLLEESGSEPSRASSQSSASADPVTLGTTPTSVAFSENGATFDELVDRLLAQPTSKTDLKFSAIFLALYRKFAAPGRLLEAIVERFNALEHNGSPQILKTQTQLRYLSIVEQWAKLYGGDLAYPQTTRRLRTFVAKLAAFRIFAQAAREIHADIENVREDDDTDWAFCDKDRETSGFRTSMSSTASTLIDDPAFSSERDLSGSTINEEEPCDRSSNFSNQVMANVEQAQKQAQRLQSVPRTMITKIQWRALVEQPDDLIARELTRMDWIMFSSIRPRDLVRHCSLSKGQKASCNNLAHVDRMIEHFNQLACWVANYVLLRDKPKHRALMLEKFMRIARKVRELNNYNALGAIIAGVKSSSVHRLAATRELLPTAVGKDWMRLEALMAASRSYSAYRLAWENSSSERIPYLPLHRRDLATAEEGNKTFLGDESEGRINWKKFEIMGDVIVSLQKAQGVHYSNLETGLGESIIRELVMEVKLVKDEDDLYERSVQLEPAANSALGPGAKFKEFFKR</sequence>
<dbReference type="GO" id="GO:0003924">
    <property type="term" value="F:GTPase activity"/>
    <property type="evidence" value="ECO:0007669"/>
    <property type="project" value="InterPro"/>
</dbReference>
<dbReference type="Gene3D" id="1.10.840.10">
    <property type="entry name" value="Ras guanine-nucleotide exchange factors catalytic domain"/>
    <property type="match status" value="1"/>
</dbReference>
<dbReference type="Proteomes" id="UP000016933">
    <property type="component" value="Unassembled WGS sequence"/>
</dbReference>
<evidence type="ECO:0000259" key="4">
    <source>
        <dbReference type="PROSITE" id="PS50009"/>
    </source>
</evidence>
<dbReference type="InterPro" id="IPR000651">
    <property type="entry name" value="Ras-like_Gua-exchang_fac_N"/>
</dbReference>
<dbReference type="Pfam" id="PF00618">
    <property type="entry name" value="RasGEF_N"/>
    <property type="match status" value="1"/>
</dbReference>
<evidence type="ECO:0000313" key="6">
    <source>
        <dbReference type="EMBL" id="EME48582.1"/>
    </source>
</evidence>
<reference evidence="7" key="1">
    <citation type="journal article" date="2012" name="PLoS Genet.">
        <title>The genomes of the fungal plant pathogens Cladosporium fulvum and Dothistroma septosporum reveal adaptation to different hosts and lifestyles but also signatures of common ancestry.</title>
        <authorList>
            <person name="de Wit P.J.G.M."/>
            <person name="van der Burgt A."/>
            <person name="Oekmen B."/>
            <person name="Stergiopoulos I."/>
            <person name="Abd-Elsalam K.A."/>
            <person name="Aerts A.L."/>
            <person name="Bahkali A.H."/>
            <person name="Beenen H.G."/>
            <person name="Chettri P."/>
            <person name="Cox M.P."/>
            <person name="Datema E."/>
            <person name="de Vries R.P."/>
            <person name="Dhillon B."/>
            <person name="Ganley A.R."/>
            <person name="Griffiths S.A."/>
            <person name="Guo Y."/>
            <person name="Hamelin R.C."/>
            <person name="Henrissat B."/>
            <person name="Kabir M.S."/>
            <person name="Jashni M.K."/>
            <person name="Kema G."/>
            <person name="Klaubauf S."/>
            <person name="Lapidus A."/>
            <person name="Levasseur A."/>
            <person name="Lindquist E."/>
            <person name="Mehrabi R."/>
            <person name="Ohm R.A."/>
            <person name="Owen T.J."/>
            <person name="Salamov A."/>
            <person name="Schwelm A."/>
            <person name="Schijlen E."/>
            <person name="Sun H."/>
            <person name="van den Burg H.A."/>
            <person name="van Ham R.C.H.J."/>
            <person name="Zhang S."/>
            <person name="Goodwin S.B."/>
            <person name="Grigoriev I.V."/>
            <person name="Collemare J."/>
            <person name="Bradshaw R.E."/>
        </authorList>
    </citation>
    <scope>NUCLEOTIDE SEQUENCE [LARGE SCALE GENOMIC DNA]</scope>
    <source>
        <strain evidence="7">NZE10 / CBS 128990</strain>
    </source>
</reference>
<dbReference type="PANTHER" id="PTHR23113:SF348">
    <property type="entry name" value="GUANYL-NUCLEOTIDE EXCHANGE FACTOR RASGEF, PUTATIVE (AFU_ORTHOLOGUE AFUA_1G04700)-RELATED"/>
    <property type="match status" value="1"/>
</dbReference>
<dbReference type="OMA" id="HIAKWVA"/>
<feature type="domain" description="Ras-GEF" evidence="4">
    <location>
        <begin position="668"/>
        <end position="910"/>
    </location>
</feature>
<dbReference type="eggNOG" id="KOG2378">
    <property type="taxonomic scope" value="Eukaryota"/>
</dbReference>
<dbReference type="SMART" id="SM00147">
    <property type="entry name" value="RasGEF"/>
    <property type="match status" value="1"/>
</dbReference>
<dbReference type="OrthoDB" id="28357at2759"/>
<dbReference type="Gene3D" id="1.20.870.10">
    <property type="entry name" value="Son of sevenless (SoS) protein Chain: S domain 1"/>
    <property type="match status" value="1"/>
</dbReference>
<feature type="region of interest" description="Disordered" evidence="3">
    <location>
        <begin position="1"/>
        <end position="97"/>
    </location>
</feature>
<dbReference type="Gene3D" id="3.40.50.300">
    <property type="entry name" value="P-loop containing nucleotide triphosphate hydrolases"/>
    <property type="match status" value="1"/>
</dbReference>
<evidence type="ECO:0000313" key="7">
    <source>
        <dbReference type="Proteomes" id="UP000016933"/>
    </source>
</evidence>
<dbReference type="InterPro" id="IPR001895">
    <property type="entry name" value="RASGEF_cat_dom"/>
</dbReference>
<dbReference type="InterPro" id="IPR008937">
    <property type="entry name" value="Ras-like_GEF"/>
</dbReference>
<dbReference type="InterPro" id="IPR023578">
    <property type="entry name" value="Ras_GEF_dom_sf"/>
</dbReference>
<keyword evidence="1 2" id="KW-0344">Guanine-nucleotide releasing factor</keyword>
<dbReference type="CDD" id="cd06224">
    <property type="entry name" value="REM"/>
    <property type="match status" value="1"/>
</dbReference>
<dbReference type="PANTHER" id="PTHR23113">
    <property type="entry name" value="GUANINE NUCLEOTIDE EXCHANGE FACTOR"/>
    <property type="match status" value="1"/>
</dbReference>
<dbReference type="EMBL" id="KB446535">
    <property type="protein sequence ID" value="EME48582.1"/>
    <property type="molecule type" value="Genomic_DNA"/>
</dbReference>
<dbReference type="Pfam" id="PF00617">
    <property type="entry name" value="RasGEF"/>
    <property type="match status" value="1"/>
</dbReference>
<keyword evidence="7" id="KW-1185">Reference proteome</keyword>
<organism evidence="6 7">
    <name type="scientific">Dothistroma septosporum (strain NZE10 / CBS 128990)</name>
    <name type="common">Red band needle blight fungus</name>
    <name type="synonym">Mycosphaerella pini</name>
    <dbReference type="NCBI Taxonomy" id="675120"/>
    <lineage>
        <taxon>Eukaryota</taxon>
        <taxon>Fungi</taxon>
        <taxon>Dikarya</taxon>
        <taxon>Ascomycota</taxon>
        <taxon>Pezizomycotina</taxon>
        <taxon>Dothideomycetes</taxon>
        <taxon>Dothideomycetidae</taxon>
        <taxon>Mycosphaerellales</taxon>
        <taxon>Mycosphaerellaceae</taxon>
        <taxon>Dothistroma</taxon>
    </lineage>
</organism>
<dbReference type="InterPro" id="IPR036964">
    <property type="entry name" value="RASGEF_cat_dom_sf"/>
</dbReference>
<dbReference type="HOGENOM" id="CLU_005431_1_0_1"/>
<name>N1PYS1_DOTSN</name>
<protein>
    <recommendedName>
        <fullName evidence="8">Ras GEF</fullName>
    </recommendedName>
</protein>
<dbReference type="AlphaFoldDB" id="N1PYS1"/>
<feature type="domain" description="N-terminal Ras-GEF" evidence="5">
    <location>
        <begin position="446"/>
        <end position="571"/>
    </location>
</feature>